<dbReference type="AlphaFoldDB" id="A0A382IF10"/>
<evidence type="ECO:0000256" key="1">
    <source>
        <dbReference type="SAM" id="Phobius"/>
    </source>
</evidence>
<protein>
    <submittedName>
        <fullName evidence="2">Uncharacterized protein</fullName>
    </submittedName>
</protein>
<organism evidence="2">
    <name type="scientific">marine metagenome</name>
    <dbReference type="NCBI Taxonomy" id="408172"/>
    <lineage>
        <taxon>unclassified sequences</taxon>
        <taxon>metagenomes</taxon>
        <taxon>ecological metagenomes</taxon>
    </lineage>
</organism>
<sequence>MRMFGRIIEWFKDQYGGSREHLSRYEQIQRQFAEGSGWRNNKFVLYILILVASSLVCFGGFLAFEKGIFFLGAIVSGVLLVLGIVGKYFHSEVLDEHSYKDDHNPHIREMKDKLRERK</sequence>
<gene>
    <name evidence="2" type="ORF">METZ01_LOCUS251148</name>
</gene>
<evidence type="ECO:0000313" key="2">
    <source>
        <dbReference type="EMBL" id="SVB98294.1"/>
    </source>
</evidence>
<proteinExistence type="predicted"/>
<name>A0A382IF10_9ZZZZ</name>
<feature type="transmembrane region" description="Helical" evidence="1">
    <location>
        <begin position="68"/>
        <end position="89"/>
    </location>
</feature>
<accession>A0A382IF10</accession>
<feature type="transmembrane region" description="Helical" evidence="1">
    <location>
        <begin position="43"/>
        <end position="62"/>
    </location>
</feature>
<keyword evidence="1" id="KW-1133">Transmembrane helix</keyword>
<reference evidence="2" key="1">
    <citation type="submission" date="2018-05" db="EMBL/GenBank/DDBJ databases">
        <authorList>
            <person name="Lanie J.A."/>
            <person name="Ng W.-L."/>
            <person name="Kazmierczak K.M."/>
            <person name="Andrzejewski T.M."/>
            <person name="Davidsen T.M."/>
            <person name="Wayne K.J."/>
            <person name="Tettelin H."/>
            <person name="Glass J.I."/>
            <person name="Rusch D."/>
            <person name="Podicherti R."/>
            <person name="Tsui H.-C.T."/>
            <person name="Winkler M.E."/>
        </authorList>
    </citation>
    <scope>NUCLEOTIDE SEQUENCE</scope>
</reference>
<keyword evidence="1" id="KW-0812">Transmembrane</keyword>
<dbReference type="EMBL" id="UINC01067021">
    <property type="protein sequence ID" value="SVB98294.1"/>
    <property type="molecule type" value="Genomic_DNA"/>
</dbReference>
<keyword evidence="1" id="KW-0472">Membrane</keyword>